<feature type="modified residue" description="4-aspartylphosphate" evidence="3">
    <location>
        <position position="54"/>
    </location>
</feature>
<evidence type="ECO:0000256" key="2">
    <source>
        <dbReference type="ARBA" id="ARBA00023125"/>
    </source>
</evidence>
<dbReference type="InterPro" id="IPR000792">
    <property type="entry name" value="Tscrpt_reg_LuxR_C"/>
</dbReference>
<protein>
    <submittedName>
        <fullName evidence="6">DNA-binding response regulator</fullName>
    </submittedName>
</protein>
<evidence type="ECO:0000313" key="7">
    <source>
        <dbReference type="Proteomes" id="UP000218366"/>
    </source>
</evidence>
<sequence length="210" mass="22360">MHHLLIADDHPVCSAALTLAARVVDAATTIDNATTLAGAEEHVRERTHDLILLDLMLPDVQGFAGLALVKALRPDAVVAIVSSRDELSVVQQSAALGAAGFLSKTQPIERMVAAIRVLLEGGQWWPEGFVPGKSEDQAAKLAERLSSLSTAQLRVLRAIASGHQNKQIAYDLNLAEATVKSHLAAIFRKLGVTNRTQAVVALRSLDAILA</sequence>
<dbReference type="PANTHER" id="PTHR45566:SF1">
    <property type="entry name" value="HTH-TYPE TRANSCRIPTIONAL REGULATOR YHJB-RELATED"/>
    <property type="match status" value="1"/>
</dbReference>
<evidence type="ECO:0000313" key="6">
    <source>
        <dbReference type="EMBL" id="PCD02202.1"/>
    </source>
</evidence>
<name>A0A2A4B2N6_9SPHN</name>
<dbReference type="EMBL" id="NWMW01000002">
    <property type="protein sequence ID" value="PCD02202.1"/>
    <property type="molecule type" value="Genomic_DNA"/>
</dbReference>
<keyword evidence="7" id="KW-1185">Reference proteome</keyword>
<dbReference type="SUPFAM" id="SSF52172">
    <property type="entry name" value="CheY-like"/>
    <property type="match status" value="1"/>
</dbReference>
<feature type="domain" description="HTH luxR-type" evidence="4">
    <location>
        <begin position="141"/>
        <end position="206"/>
    </location>
</feature>
<dbReference type="Pfam" id="PF00196">
    <property type="entry name" value="GerE"/>
    <property type="match status" value="1"/>
</dbReference>
<dbReference type="PROSITE" id="PS50110">
    <property type="entry name" value="RESPONSE_REGULATORY"/>
    <property type="match status" value="1"/>
</dbReference>
<dbReference type="CDD" id="cd06170">
    <property type="entry name" value="LuxR_C_like"/>
    <property type="match status" value="1"/>
</dbReference>
<comment type="caution">
    <text evidence="6">The sequence shown here is derived from an EMBL/GenBank/DDBJ whole genome shotgun (WGS) entry which is preliminary data.</text>
</comment>
<proteinExistence type="predicted"/>
<dbReference type="GO" id="GO:0000160">
    <property type="term" value="P:phosphorelay signal transduction system"/>
    <property type="evidence" value="ECO:0007669"/>
    <property type="project" value="InterPro"/>
</dbReference>
<dbReference type="PROSITE" id="PS50043">
    <property type="entry name" value="HTH_LUXR_2"/>
    <property type="match status" value="1"/>
</dbReference>
<dbReference type="InterPro" id="IPR016032">
    <property type="entry name" value="Sig_transdc_resp-reg_C-effctor"/>
</dbReference>
<dbReference type="GO" id="GO:0006355">
    <property type="term" value="P:regulation of DNA-templated transcription"/>
    <property type="evidence" value="ECO:0007669"/>
    <property type="project" value="InterPro"/>
</dbReference>
<gene>
    <name evidence="6" type="ORF">COC42_12125</name>
</gene>
<dbReference type="Gene3D" id="3.40.50.2300">
    <property type="match status" value="1"/>
</dbReference>
<keyword evidence="1 3" id="KW-0597">Phosphoprotein</keyword>
<evidence type="ECO:0000256" key="3">
    <source>
        <dbReference type="PROSITE-ProRule" id="PRU00169"/>
    </source>
</evidence>
<dbReference type="PRINTS" id="PR00038">
    <property type="entry name" value="HTHLUXR"/>
</dbReference>
<dbReference type="PROSITE" id="PS00622">
    <property type="entry name" value="HTH_LUXR_1"/>
    <property type="match status" value="1"/>
</dbReference>
<dbReference type="SMART" id="SM00448">
    <property type="entry name" value="REC"/>
    <property type="match status" value="1"/>
</dbReference>
<feature type="domain" description="Response regulatory" evidence="5">
    <location>
        <begin position="3"/>
        <end position="119"/>
    </location>
</feature>
<dbReference type="CDD" id="cd17535">
    <property type="entry name" value="REC_NarL-like"/>
    <property type="match status" value="1"/>
</dbReference>
<dbReference type="PANTHER" id="PTHR45566">
    <property type="entry name" value="HTH-TYPE TRANSCRIPTIONAL REGULATOR YHJB-RELATED"/>
    <property type="match status" value="1"/>
</dbReference>
<dbReference type="Proteomes" id="UP000218366">
    <property type="component" value="Unassembled WGS sequence"/>
</dbReference>
<dbReference type="Pfam" id="PF00072">
    <property type="entry name" value="Response_reg"/>
    <property type="match status" value="1"/>
</dbReference>
<keyword evidence="2 6" id="KW-0238">DNA-binding</keyword>
<reference evidence="6 7" key="1">
    <citation type="submission" date="2017-09" db="EMBL/GenBank/DDBJ databases">
        <title>Sphingomonas spermidinifaciens 9NM-10, whole genome shotgun sequence.</title>
        <authorList>
            <person name="Feng G."/>
            <person name="Zhu H."/>
        </authorList>
    </citation>
    <scope>NUCLEOTIDE SEQUENCE [LARGE SCALE GENOMIC DNA]</scope>
    <source>
        <strain evidence="6 7">9NM-10</strain>
    </source>
</reference>
<accession>A0A2A4B2N6</accession>
<evidence type="ECO:0000259" key="5">
    <source>
        <dbReference type="PROSITE" id="PS50110"/>
    </source>
</evidence>
<dbReference type="InterPro" id="IPR011006">
    <property type="entry name" value="CheY-like_superfamily"/>
</dbReference>
<dbReference type="GO" id="GO:0003677">
    <property type="term" value="F:DNA binding"/>
    <property type="evidence" value="ECO:0007669"/>
    <property type="project" value="UniProtKB-KW"/>
</dbReference>
<dbReference type="SMART" id="SM00421">
    <property type="entry name" value="HTH_LUXR"/>
    <property type="match status" value="1"/>
</dbReference>
<dbReference type="AlphaFoldDB" id="A0A2A4B2N6"/>
<dbReference type="InterPro" id="IPR051015">
    <property type="entry name" value="EvgA-like"/>
</dbReference>
<dbReference type="InterPro" id="IPR058245">
    <property type="entry name" value="NreC/VraR/RcsB-like_REC"/>
</dbReference>
<dbReference type="InterPro" id="IPR001789">
    <property type="entry name" value="Sig_transdc_resp-reg_receiver"/>
</dbReference>
<dbReference type="OrthoDB" id="9814495at2"/>
<dbReference type="RefSeq" id="WP_096343580.1">
    <property type="nucleotide sequence ID" value="NZ_NWMW01000002.1"/>
</dbReference>
<evidence type="ECO:0000259" key="4">
    <source>
        <dbReference type="PROSITE" id="PS50043"/>
    </source>
</evidence>
<organism evidence="6 7">
    <name type="scientific">Sphingomonas spermidinifaciens</name>
    <dbReference type="NCBI Taxonomy" id="1141889"/>
    <lineage>
        <taxon>Bacteria</taxon>
        <taxon>Pseudomonadati</taxon>
        <taxon>Pseudomonadota</taxon>
        <taxon>Alphaproteobacteria</taxon>
        <taxon>Sphingomonadales</taxon>
        <taxon>Sphingomonadaceae</taxon>
        <taxon>Sphingomonas</taxon>
    </lineage>
</organism>
<dbReference type="SUPFAM" id="SSF46894">
    <property type="entry name" value="C-terminal effector domain of the bipartite response regulators"/>
    <property type="match status" value="1"/>
</dbReference>
<evidence type="ECO:0000256" key="1">
    <source>
        <dbReference type="ARBA" id="ARBA00022553"/>
    </source>
</evidence>